<feature type="domain" description="PDZ" evidence="4">
    <location>
        <begin position="580"/>
        <end position="670"/>
    </location>
</feature>
<dbReference type="Pfam" id="PF23598">
    <property type="entry name" value="LRR_14"/>
    <property type="match status" value="1"/>
</dbReference>
<dbReference type="SUPFAM" id="SSF50156">
    <property type="entry name" value="PDZ domain-like"/>
    <property type="match status" value="1"/>
</dbReference>
<dbReference type="eggNOG" id="KOG3528">
    <property type="taxonomic scope" value="Eukaryota"/>
</dbReference>
<dbReference type="Pfam" id="PF13855">
    <property type="entry name" value="LRR_8"/>
    <property type="match status" value="2"/>
</dbReference>
<dbReference type="SMART" id="SM00228">
    <property type="entry name" value="PDZ"/>
    <property type="match status" value="1"/>
</dbReference>
<dbReference type="SMART" id="SM00364">
    <property type="entry name" value="LRR_BAC"/>
    <property type="match status" value="13"/>
</dbReference>
<dbReference type="InterPro" id="IPR036034">
    <property type="entry name" value="PDZ_sf"/>
</dbReference>
<evidence type="ECO:0000259" key="4">
    <source>
        <dbReference type="PROSITE" id="PS50106"/>
    </source>
</evidence>
<dbReference type="OMA" id="VESMENH"/>
<keyword evidence="1" id="KW-0433">Leucine-rich repeat</keyword>
<dbReference type="PANTHER" id="PTHR23119">
    <property type="entry name" value="DISCS LARGE"/>
    <property type="match status" value="1"/>
</dbReference>
<evidence type="ECO:0000256" key="3">
    <source>
        <dbReference type="SAM" id="MobiDB-lite"/>
    </source>
</evidence>
<evidence type="ECO:0000256" key="2">
    <source>
        <dbReference type="ARBA" id="ARBA00022737"/>
    </source>
</evidence>
<evidence type="ECO:0000256" key="1">
    <source>
        <dbReference type="ARBA" id="ARBA00022614"/>
    </source>
</evidence>
<dbReference type="GO" id="GO:0045197">
    <property type="term" value="P:establishment or maintenance of epithelial cell apical/basal polarity"/>
    <property type="evidence" value="ECO:0007669"/>
    <property type="project" value="TreeGrafter"/>
</dbReference>
<dbReference type="GO" id="GO:0005912">
    <property type="term" value="C:adherens junction"/>
    <property type="evidence" value="ECO:0007669"/>
    <property type="project" value="TreeGrafter"/>
</dbReference>
<feature type="compositionally biased region" description="Basic and acidic residues" evidence="3">
    <location>
        <begin position="483"/>
        <end position="492"/>
    </location>
</feature>
<dbReference type="Proteomes" id="UP000008281">
    <property type="component" value="Unassembled WGS sequence"/>
</dbReference>
<dbReference type="eggNOG" id="KOG0619">
    <property type="taxonomic scope" value="Eukaryota"/>
</dbReference>
<dbReference type="OrthoDB" id="2187496at2759"/>
<dbReference type="GO" id="GO:0045211">
    <property type="term" value="C:postsynaptic membrane"/>
    <property type="evidence" value="ECO:0007669"/>
    <property type="project" value="TreeGrafter"/>
</dbReference>
<dbReference type="PANTHER" id="PTHR23119:SF44">
    <property type="entry name" value="PROTEIN LAP4"/>
    <property type="match status" value="1"/>
</dbReference>
<sequence length="772" mass="85613">MPAFFCLPMACQRQVDSLDRSQSNLQSVPTDIFRFRKLEDLNLTMNNIKELDRRLFTLRHLRILDVSDNEVSVLPPDIGQLTQLIELNLNRNTITDIPETLKNCKFLTNLNLNGNPFTRLPESICECSSITILSLNDTTLTSLPANIGSLVNLRVLEARENHLKTIPLSIVELKQLEELDLGQNEIEDLPAKIGKLTSLREFYADMNNLGTLPDSISDCRMLDQLDVSENQINRLPENLGSMSSLTDLNVSMNDIPELPRSIGNLKRLQMLKVERNNLTQLTPEIGHCSALTELYLGQNMLTDLPDSIGDLKNLTTLNVDCNNLIEIPETIGSCKSLTVLSLRQNLISELPMTIGKCENMTVLDVASNKLTSLPFTVKVLYKLQALWLSENQTQSILKLSEIRDAKTGIKVVTCYLLPQVDAIEGGGHVQHQPDRGAFVGGPKVHFHDQQDSTFEEDRAAEVHLGNFERHNTPHPKTPKHKKGSIDGHMLPHEMDQPRQLSLVSNHRTSTSSFGESSNSINRDLSDIRFIDAPASMPNGLREVTISPEREELHQQTPQPQQQLGTSMSSLSNLGSSNQLIIKIQRDNSGKLGLSFAGGISNDPAPNSNGDSGLFVTKVTKGSAADRCGLREGDKLIRANDINMINASQDDAMSAIKKRETVELVVLRRSPSPVSRTSVSRPCEYLPRWQLELGQALCVEISFSLGVLLCRSLEILILKTIKYWVPLILLFLSAVHPFPEVSLSGSAHELNHLDAGSPDSTMFLPSNTPVYAS</sequence>
<accession>E3LNW6</accession>
<dbReference type="HOGENOM" id="CLU_000288_18_23_1"/>
<dbReference type="GO" id="GO:0098887">
    <property type="term" value="P:neurotransmitter receptor transport, endosome to postsynaptic membrane"/>
    <property type="evidence" value="ECO:0007669"/>
    <property type="project" value="TreeGrafter"/>
</dbReference>
<feature type="region of interest" description="Disordered" evidence="3">
    <location>
        <begin position="468"/>
        <end position="492"/>
    </location>
</feature>
<dbReference type="GO" id="GO:0043113">
    <property type="term" value="P:receptor clustering"/>
    <property type="evidence" value="ECO:0007669"/>
    <property type="project" value="TreeGrafter"/>
</dbReference>
<dbReference type="GO" id="GO:0014069">
    <property type="term" value="C:postsynaptic density"/>
    <property type="evidence" value="ECO:0007669"/>
    <property type="project" value="TreeGrafter"/>
</dbReference>
<dbReference type="PROSITE" id="PS50106">
    <property type="entry name" value="PDZ"/>
    <property type="match status" value="1"/>
</dbReference>
<dbReference type="InParanoid" id="E3LNW6"/>
<dbReference type="AlphaFoldDB" id="E3LNW6"/>
<feature type="compositionally biased region" description="Basic residues" evidence="3">
    <location>
        <begin position="472"/>
        <end position="482"/>
    </location>
</feature>
<evidence type="ECO:0000313" key="6">
    <source>
        <dbReference type="Proteomes" id="UP000008281"/>
    </source>
</evidence>
<dbReference type="SMART" id="SM00369">
    <property type="entry name" value="LRR_TYP"/>
    <property type="match status" value="13"/>
</dbReference>
<dbReference type="PROSITE" id="PS51450">
    <property type="entry name" value="LRR"/>
    <property type="match status" value="2"/>
</dbReference>
<dbReference type="InterPro" id="IPR001478">
    <property type="entry name" value="PDZ"/>
</dbReference>
<keyword evidence="6" id="KW-1185">Reference proteome</keyword>
<dbReference type="GO" id="GO:0019901">
    <property type="term" value="F:protein kinase binding"/>
    <property type="evidence" value="ECO:0007669"/>
    <property type="project" value="TreeGrafter"/>
</dbReference>
<dbReference type="GO" id="GO:0098968">
    <property type="term" value="P:neurotransmitter receptor transport postsynaptic membrane to endosome"/>
    <property type="evidence" value="ECO:0007669"/>
    <property type="project" value="TreeGrafter"/>
</dbReference>
<dbReference type="Gene3D" id="3.80.10.10">
    <property type="entry name" value="Ribonuclease Inhibitor"/>
    <property type="match status" value="3"/>
</dbReference>
<dbReference type="Gene3D" id="2.30.42.10">
    <property type="match status" value="1"/>
</dbReference>
<dbReference type="InterPro" id="IPR001611">
    <property type="entry name" value="Leu-rich_rpt"/>
</dbReference>
<dbReference type="EMBL" id="DS268412">
    <property type="protein sequence ID" value="EFP05826.1"/>
    <property type="molecule type" value="Genomic_DNA"/>
</dbReference>
<gene>
    <name evidence="5" type="primary">Cre-let-413</name>
    <name evidence="5" type="ORF">CRE_27178</name>
</gene>
<dbReference type="GO" id="GO:0098609">
    <property type="term" value="P:cell-cell adhesion"/>
    <property type="evidence" value="ECO:0007669"/>
    <property type="project" value="TreeGrafter"/>
</dbReference>
<keyword evidence="2" id="KW-0677">Repeat</keyword>
<dbReference type="InterPro" id="IPR055414">
    <property type="entry name" value="LRR_R13L4/SHOC2-like"/>
</dbReference>
<protein>
    <submittedName>
        <fullName evidence="5">CRE-LET-413 protein</fullName>
    </submittedName>
</protein>
<evidence type="ECO:0000313" key="5">
    <source>
        <dbReference type="EMBL" id="EFP05826.1"/>
    </source>
</evidence>
<dbReference type="InterPro" id="IPR003591">
    <property type="entry name" value="Leu-rich_rpt_typical-subtyp"/>
</dbReference>
<dbReference type="FunFam" id="3.80.10.10:FF:000779">
    <property type="entry name" value="Probable inactive serine/threonine-protein kinase DDB_G0278909"/>
    <property type="match status" value="1"/>
</dbReference>
<dbReference type="SUPFAM" id="SSF52047">
    <property type="entry name" value="RNI-like"/>
    <property type="match status" value="1"/>
</dbReference>
<dbReference type="InterPro" id="IPR032675">
    <property type="entry name" value="LRR_dom_sf"/>
</dbReference>
<dbReference type="GO" id="GO:0016323">
    <property type="term" value="C:basolateral plasma membrane"/>
    <property type="evidence" value="ECO:0007669"/>
    <property type="project" value="TreeGrafter"/>
</dbReference>
<reference evidence="5" key="1">
    <citation type="submission" date="2007-07" db="EMBL/GenBank/DDBJ databases">
        <title>PCAP assembly of the Caenorhabditis remanei genome.</title>
        <authorList>
            <consortium name="The Caenorhabditis remanei Sequencing Consortium"/>
            <person name="Wilson R.K."/>
        </authorList>
    </citation>
    <scope>NUCLEOTIDE SEQUENCE [LARGE SCALE GENOMIC DNA]</scope>
    <source>
        <strain evidence="5">PB4641</strain>
    </source>
</reference>
<organism evidence="6">
    <name type="scientific">Caenorhabditis remanei</name>
    <name type="common">Caenorhabditis vulgaris</name>
    <dbReference type="NCBI Taxonomy" id="31234"/>
    <lineage>
        <taxon>Eukaryota</taxon>
        <taxon>Metazoa</taxon>
        <taxon>Ecdysozoa</taxon>
        <taxon>Nematoda</taxon>
        <taxon>Chromadorea</taxon>
        <taxon>Rhabditida</taxon>
        <taxon>Rhabditina</taxon>
        <taxon>Rhabditomorpha</taxon>
        <taxon>Rhabditoidea</taxon>
        <taxon>Rhabditidae</taxon>
        <taxon>Peloderinae</taxon>
        <taxon>Caenorhabditis</taxon>
    </lineage>
</organism>
<dbReference type="InterPro" id="IPR050614">
    <property type="entry name" value="Synaptic_Scaffolding_LAP-MAGUK"/>
</dbReference>
<name>E3LNW6_CAERE</name>
<proteinExistence type="predicted"/>
<dbReference type="FunCoup" id="E3LNW6">
    <property type="interactions" value="212"/>
</dbReference>
<dbReference type="Pfam" id="PF00595">
    <property type="entry name" value="PDZ"/>
    <property type="match status" value="1"/>
</dbReference>
<dbReference type="STRING" id="31234.E3LNW6"/>